<proteinExistence type="predicted"/>
<dbReference type="AlphaFoldDB" id="A0A2V3V8Q8"/>
<feature type="domain" description="CHAT" evidence="2">
    <location>
        <begin position="494"/>
        <end position="762"/>
    </location>
</feature>
<dbReference type="OrthoDB" id="580982at2"/>
<keyword evidence="4" id="KW-1185">Reference proteome</keyword>
<evidence type="ECO:0000313" key="4">
    <source>
        <dbReference type="Proteomes" id="UP000248014"/>
    </source>
</evidence>
<evidence type="ECO:0000313" key="3">
    <source>
        <dbReference type="EMBL" id="PXW78166.1"/>
    </source>
</evidence>
<name>A0A2V3V8Q8_9SPHN</name>
<dbReference type="InterPro" id="IPR024983">
    <property type="entry name" value="CHAT_dom"/>
</dbReference>
<organism evidence="3 4">
    <name type="scientific">Blastomonas natatoria</name>
    <dbReference type="NCBI Taxonomy" id="34015"/>
    <lineage>
        <taxon>Bacteria</taxon>
        <taxon>Pseudomonadati</taxon>
        <taxon>Pseudomonadota</taxon>
        <taxon>Alphaproteobacteria</taxon>
        <taxon>Sphingomonadales</taxon>
        <taxon>Sphingomonadaceae</taxon>
        <taxon>Blastomonas</taxon>
    </lineage>
</organism>
<feature type="region of interest" description="Disordered" evidence="1">
    <location>
        <begin position="150"/>
        <end position="173"/>
    </location>
</feature>
<dbReference type="Proteomes" id="UP000248014">
    <property type="component" value="Unassembled WGS sequence"/>
</dbReference>
<sequence>MAGIGILAVAYALAAPGAAEARLPDAITLCDRPVADLPAAALPLASARARQARSLMRGGDNGADAALELLLSPADGAPPAQSIQGADSSLGQLAEYCLVAGEAMRRARAGSQSRAQDFLRTAQALAERAGDKALAARAAWEAALALAGGAPPAVSGTRRRSAGDARPFPPQPGCALVETETRARRLELAFACALDRAVLADEPQLIALAALRLARLEKARKADIGAHIALGLGASGRVSDTRDQAALYRGLIMLAADADQLQTDTVRNAIENYANLVKAGAGDAATLSAMRGRLALAGADAAAARADLRRAVFLESEKALPQNLPQYALLLADAEPERAAEHVQAAYRALQQVRSLLVPVDPLTEESRFDLLVRPVFERAIGTTLAVAGSDAGTLDQAQRIAEAYRSAELQNSLGAECVPLRNPVTPADLKPGEVLLYPLLLEDRIELLYATGDDKARGYRRMPPDRSRNRAMIAALAQRMTASLSGASNDWEAASRDLHAALIAPIASLLGQDATLIIVPDGPLRQISFAALMDAQGTFLIEQARLAVVPALSFAAPGTRDTDPEIIAASLEKELDLPVGRFTRLEGTASEAAMAAGPDGVLLTDFDRADLAAALARHPASVLHLATHAAFNGRTERSFVVANGEAISLPELRAMLSASSLRGQGLQLLVLSACETAVGDDDQAMGLAGAAVEAGAASALASLWEVSDAGTAALMEAFYTHYRAGEGRARALQLAQIELARGADGQWTDPGIWSAFTLVGSWR</sequence>
<accession>A0A2V3V8Q8</accession>
<evidence type="ECO:0000259" key="2">
    <source>
        <dbReference type="Pfam" id="PF12770"/>
    </source>
</evidence>
<dbReference type="Pfam" id="PF12770">
    <property type="entry name" value="CHAT"/>
    <property type="match status" value="1"/>
</dbReference>
<evidence type="ECO:0000256" key="1">
    <source>
        <dbReference type="SAM" id="MobiDB-lite"/>
    </source>
</evidence>
<comment type="caution">
    <text evidence="3">The sequence shown here is derived from an EMBL/GenBank/DDBJ whole genome shotgun (WGS) entry which is preliminary data.</text>
</comment>
<dbReference type="EMBL" id="QJJM01000003">
    <property type="protein sequence ID" value="PXW78166.1"/>
    <property type="molecule type" value="Genomic_DNA"/>
</dbReference>
<dbReference type="RefSeq" id="WP_110297953.1">
    <property type="nucleotide sequence ID" value="NZ_QJJM01000003.1"/>
</dbReference>
<protein>
    <submittedName>
        <fullName evidence="3">CHAT domain-containing protein</fullName>
    </submittedName>
</protein>
<gene>
    <name evidence="3" type="ORF">C7451_103274</name>
</gene>
<reference evidence="3 4" key="1">
    <citation type="submission" date="2018-05" db="EMBL/GenBank/DDBJ databases">
        <title>Genomic Encyclopedia of Type Strains, Phase IV (KMG-IV): sequencing the most valuable type-strain genomes for metagenomic binning, comparative biology and taxonomic classification.</title>
        <authorList>
            <person name="Goeker M."/>
        </authorList>
    </citation>
    <scope>NUCLEOTIDE SEQUENCE [LARGE SCALE GENOMIC DNA]</scope>
    <source>
        <strain evidence="3 4">DSM 3183</strain>
    </source>
</reference>